<gene>
    <name evidence="4" type="ORF">LGLO00237_LOCUS18667</name>
</gene>
<feature type="compositionally biased region" description="Basic residues" evidence="3">
    <location>
        <begin position="93"/>
        <end position="102"/>
    </location>
</feature>
<dbReference type="PROSITE" id="PS50297">
    <property type="entry name" value="ANK_REP_REGION"/>
    <property type="match status" value="1"/>
</dbReference>
<feature type="repeat" description="ANK" evidence="2">
    <location>
        <begin position="152"/>
        <end position="184"/>
    </location>
</feature>
<feature type="compositionally biased region" description="Basic and acidic residues" evidence="3">
    <location>
        <begin position="104"/>
        <end position="113"/>
    </location>
</feature>
<name>A0A7S3YZI4_9EUKA</name>
<dbReference type="InterPro" id="IPR036770">
    <property type="entry name" value="Ankyrin_rpt-contain_sf"/>
</dbReference>
<dbReference type="SUPFAM" id="SSF48403">
    <property type="entry name" value="Ankyrin repeat"/>
    <property type="match status" value="1"/>
</dbReference>
<evidence type="ECO:0000313" key="4">
    <source>
        <dbReference type="EMBL" id="CAE0667047.1"/>
    </source>
</evidence>
<protein>
    <submittedName>
        <fullName evidence="4">Uncharacterized protein</fullName>
    </submittedName>
</protein>
<feature type="compositionally biased region" description="Polar residues" evidence="3">
    <location>
        <begin position="1"/>
        <end position="12"/>
    </location>
</feature>
<dbReference type="Pfam" id="PF12796">
    <property type="entry name" value="Ank_2"/>
    <property type="match status" value="1"/>
</dbReference>
<dbReference type="PROSITE" id="PS50088">
    <property type="entry name" value="ANK_REPEAT"/>
    <property type="match status" value="1"/>
</dbReference>
<evidence type="ECO:0000256" key="2">
    <source>
        <dbReference type="PROSITE-ProRule" id="PRU00023"/>
    </source>
</evidence>
<feature type="region of interest" description="Disordered" evidence="3">
    <location>
        <begin position="1"/>
        <end position="117"/>
    </location>
</feature>
<dbReference type="EMBL" id="HBIV01026010">
    <property type="protein sequence ID" value="CAE0667047.1"/>
    <property type="molecule type" value="Transcribed_RNA"/>
</dbReference>
<dbReference type="PANTHER" id="PTHR24119">
    <property type="entry name" value="ACYL-COA-BINDING DOMAIN-CONTAINING PROTEIN 6"/>
    <property type="match status" value="1"/>
</dbReference>
<dbReference type="SMART" id="SM00248">
    <property type="entry name" value="ANK"/>
    <property type="match status" value="2"/>
</dbReference>
<dbReference type="InterPro" id="IPR002110">
    <property type="entry name" value="Ankyrin_rpt"/>
</dbReference>
<dbReference type="PANTHER" id="PTHR24119:SF0">
    <property type="entry name" value="ACYL-COA-BINDING DOMAIN-CONTAINING PROTEIN 6"/>
    <property type="match status" value="1"/>
</dbReference>
<proteinExistence type="predicted"/>
<accession>A0A7S3YZI4</accession>
<organism evidence="4">
    <name type="scientific">Lotharella globosa</name>
    <dbReference type="NCBI Taxonomy" id="91324"/>
    <lineage>
        <taxon>Eukaryota</taxon>
        <taxon>Sar</taxon>
        <taxon>Rhizaria</taxon>
        <taxon>Cercozoa</taxon>
        <taxon>Chlorarachniophyceae</taxon>
        <taxon>Lotharella</taxon>
    </lineage>
</organism>
<evidence type="ECO:0000256" key="1">
    <source>
        <dbReference type="ARBA" id="ARBA00023121"/>
    </source>
</evidence>
<sequence>MSGSDFSTNDSAFVTPRSDRSDLFVTPRSNTQVGDVFSPGRIESFVTPRGGEDQTASPFPFTDVHPLGGVSSRPSGDVKGGDESLEWNIGGKKWVRSPKSGKMKPVEEGKPEGKSSQAQLLAQMFQSARHCKKKEVEAILRQGLPVDTEDKHGNTLYLTACQNGHKRIAKVALRAGANINHKNKKGNTGLHYCYAYKYSELGEYLKSKGADDKIKNDYGLICYEGLQPKEK</sequence>
<keyword evidence="1" id="KW-0446">Lipid-binding</keyword>
<dbReference type="AlphaFoldDB" id="A0A7S3YZI4"/>
<keyword evidence="2" id="KW-0040">ANK repeat</keyword>
<reference evidence="4" key="1">
    <citation type="submission" date="2021-01" db="EMBL/GenBank/DDBJ databases">
        <authorList>
            <person name="Corre E."/>
            <person name="Pelletier E."/>
            <person name="Niang G."/>
            <person name="Scheremetjew M."/>
            <person name="Finn R."/>
            <person name="Kale V."/>
            <person name="Holt S."/>
            <person name="Cochrane G."/>
            <person name="Meng A."/>
            <person name="Brown T."/>
            <person name="Cohen L."/>
        </authorList>
    </citation>
    <scope>NUCLEOTIDE SEQUENCE</scope>
    <source>
        <strain evidence="4">CCCM811</strain>
    </source>
</reference>
<dbReference type="Gene3D" id="1.25.40.20">
    <property type="entry name" value="Ankyrin repeat-containing domain"/>
    <property type="match status" value="1"/>
</dbReference>
<evidence type="ECO:0000256" key="3">
    <source>
        <dbReference type="SAM" id="MobiDB-lite"/>
    </source>
</evidence>
<dbReference type="GO" id="GO:0000062">
    <property type="term" value="F:fatty-acyl-CoA binding"/>
    <property type="evidence" value="ECO:0007669"/>
    <property type="project" value="TreeGrafter"/>
</dbReference>